<sequence>MTADFFDTLAPGERIVIRYRITGRAASPDEDPAAAPTPDGPQHSDSIGDFVSLEDGWLTVRTRTGPVTVEHSTVTHAKRVPPAPQRRGGRRV</sequence>
<reference evidence="2 3" key="1">
    <citation type="submission" date="2017-02" db="EMBL/GenBank/DDBJ databases">
        <authorList>
            <person name="Peterson S.W."/>
        </authorList>
    </citation>
    <scope>NUCLEOTIDE SEQUENCE [LARGE SCALE GENOMIC DNA]</scope>
    <source>
        <strain evidence="2 3">B Ar 00.02</strain>
    </source>
</reference>
<evidence type="ECO:0000313" key="3">
    <source>
        <dbReference type="Proteomes" id="UP000195913"/>
    </source>
</evidence>
<evidence type="ECO:0000313" key="2">
    <source>
        <dbReference type="EMBL" id="SJM68705.1"/>
    </source>
</evidence>
<gene>
    <name evidence="2" type="ORF">FM101_11220</name>
</gene>
<evidence type="ECO:0008006" key="4">
    <source>
        <dbReference type="Google" id="ProtNLM"/>
    </source>
</evidence>
<proteinExistence type="predicted"/>
<feature type="region of interest" description="Disordered" evidence="1">
    <location>
        <begin position="21"/>
        <end position="49"/>
    </location>
</feature>
<feature type="region of interest" description="Disordered" evidence="1">
    <location>
        <begin position="69"/>
        <end position="92"/>
    </location>
</feature>
<dbReference type="RefSeq" id="WP_086999594.1">
    <property type="nucleotide sequence ID" value="NZ_FUHW01000038.1"/>
</dbReference>
<keyword evidence="3" id="KW-1185">Reference proteome</keyword>
<dbReference type="EMBL" id="FUHW01000038">
    <property type="protein sequence ID" value="SJM68705.1"/>
    <property type="molecule type" value="Genomic_DNA"/>
</dbReference>
<name>A0A1R4GKT5_9MICC</name>
<dbReference type="AlphaFoldDB" id="A0A1R4GKT5"/>
<organism evidence="2 3">
    <name type="scientific">Arthrobacter rhombi</name>
    <dbReference type="NCBI Taxonomy" id="71253"/>
    <lineage>
        <taxon>Bacteria</taxon>
        <taxon>Bacillati</taxon>
        <taxon>Actinomycetota</taxon>
        <taxon>Actinomycetes</taxon>
        <taxon>Micrococcales</taxon>
        <taxon>Micrococcaceae</taxon>
        <taxon>Arthrobacter</taxon>
    </lineage>
</organism>
<evidence type="ECO:0000256" key="1">
    <source>
        <dbReference type="SAM" id="MobiDB-lite"/>
    </source>
</evidence>
<accession>A0A1R4GKT5</accession>
<protein>
    <recommendedName>
        <fullName evidence="4">Ferrous iron transport protein A</fullName>
    </recommendedName>
</protein>
<dbReference type="Proteomes" id="UP000195913">
    <property type="component" value="Unassembled WGS sequence"/>
</dbReference>